<feature type="domain" description="Fibronectin type-III" evidence="1">
    <location>
        <begin position="440"/>
        <end position="530"/>
    </location>
</feature>
<dbReference type="InterPro" id="IPR044023">
    <property type="entry name" value="Ig_7"/>
</dbReference>
<dbReference type="InterPro" id="IPR003961">
    <property type="entry name" value="FN3_dom"/>
</dbReference>
<protein>
    <recommendedName>
        <fullName evidence="1">Fibronectin type-III domain-containing protein</fullName>
    </recommendedName>
</protein>
<evidence type="ECO:0000313" key="3">
    <source>
        <dbReference type="Proteomes" id="UP000625976"/>
    </source>
</evidence>
<reference evidence="2" key="2">
    <citation type="submission" date="2020-09" db="EMBL/GenBank/DDBJ databases">
        <authorList>
            <person name="Sun Q."/>
            <person name="Zhou Y."/>
        </authorList>
    </citation>
    <scope>NUCLEOTIDE SEQUENCE</scope>
    <source>
        <strain evidence="2">CGMCC 1.12751</strain>
    </source>
</reference>
<dbReference type="InterPro" id="IPR013783">
    <property type="entry name" value="Ig-like_fold"/>
</dbReference>
<proteinExistence type="predicted"/>
<dbReference type="Pfam" id="PF19081">
    <property type="entry name" value="Ig_7"/>
    <property type="match status" value="1"/>
</dbReference>
<gene>
    <name evidence="2" type="ORF">GCM10010976_09210</name>
</gene>
<name>A0A917GDA5_9FLAO</name>
<reference evidence="2" key="1">
    <citation type="journal article" date="2014" name="Int. J. Syst. Evol. Microbiol.">
        <title>Complete genome sequence of Corynebacterium casei LMG S-19264T (=DSM 44701T), isolated from a smear-ripened cheese.</title>
        <authorList>
            <consortium name="US DOE Joint Genome Institute (JGI-PGF)"/>
            <person name="Walter F."/>
            <person name="Albersmeier A."/>
            <person name="Kalinowski J."/>
            <person name="Ruckert C."/>
        </authorList>
    </citation>
    <scope>NUCLEOTIDE SEQUENCE</scope>
    <source>
        <strain evidence="2">CGMCC 1.12751</strain>
    </source>
</reference>
<dbReference type="SUPFAM" id="SSF49265">
    <property type="entry name" value="Fibronectin type III"/>
    <property type="match status" value="3"/>
</dbReference>
<dbReference type="Pfam" id="PF13585">
    <property type="entry name" value="CHU_C"/>
    <property type="match status" value="1"/>
</dbReference>
<evidence type="ECO:0000259" key="1">
    <source>
        <dbReference type="PROSITE" id="PS50853"/>
    </source>
</evidence>
<organism evidence="2 3">
    <name type="scientific">Bizionia arctica</name>
    <dbReference type="NCBI Taxonomy" id="1495645"/>
    <lineage>
        <taxon>Bacteria</taxon>
        <taxon>Pseudomonadati</taxon>
        <taxon>Bacteroidota</taxon>
        <taxon>Flavobacteriia</taxon>
        <taxon>Flavobacteriales</taxon>
        <taxon>Flavobacteriaceae</taxon>
        <taxon>Bizionia</taxon>
    </lineage>
</organism>
<sequence>MDKNRSLNFAFILSLFFLISGKGFAQLNESFDSGIPATWTLFGNPNANIDWSSTTDGYLGTDGVSINPSADNIGDQNTAEYFLVTPLISVPENGEIQFYTKQASEIDYGTEYQIRVSTAAQPDIDGFNIVLQSYTESDLNSGLQTEYEKKVVQLTGIPTGLNIYVAFVAINTQDGATPTGDEWFVDQVSILEGCVGVEDVTIESITVDSALVTWTHPTATNFEIQSVPTGFPPAASGSGVSGFSSELFGLDPETEFDIYIAAICDNGTQSAFEGPFTFETLKYGLSCAEPIIVPDISTTPYVFADNLANWVNPDEVYTTEGSGCIPGTGTTNYLMGDKVFFTYTPTQDGLITLTQTTYDDNNAETNCWNSLSSLLVYNSCEDVGVNCLAGTYTTQGSDPKSISNLEVQAGETYIIIVSSVFGSGAGLCFELVISGQECAPPADFGYNNLTENSVAYSWDNIGGFSNAWEYIAVPTGSGEPTGSGTPTSTNVDNAISGLTTATTYDLYVRSVCNGTPGIWSNPDTFTTQCTTFDTPYFTDFNDATNENPEPCWTTIDANGDGITWNFIGGWATTVTRTSRYENHDFYVSPRINFDGTPKRLRFKQNSTQGTSVVTIKLSTTGVGYDDFTIVALAPTSISNTNFEEFIVDLPDITGEVNVAWIIEPNTTETALRYSIDDVFIEDKPSCPDPLDPFAIIITDNSARFFWTPGGDETEWEVKVQDLDSGVPTTPGVLTDINTLYPATGLDSGNRYEFYVRAACGVDDLSQWVGPVPFTTLCTSYDTPFYESFNENDPDTKKFCWEVTGDNDGSPGWWIRETNVIYQGEGSDDYLISPKINLDGEKLLTFEVRADFSPFYSVARHGIEVLMSTTNTNPSSFSVISPLEIITNSGFETRSIIIDGNGPIYIAFRVPTELTGPVSTLTLDNVSIIDAPDCPDPTLLTVNTTSETTADLSWTPGYQETAWNIVVQPEGTGIPTTTGESTTTPNYTATDLTADTAYEFYVMADCDPEGSVWVGPMRFDTLCLPFTTPFVETFNYDSTSEDCWQTVNNNGDINWWEMNNVAYPYEGDQAAAISTQTNGASDDWLISPTITITENQRLRYYYRVTYDWRIEDLEVLLSTNGTGLDQFTTVLYDSGDDPVVINNVNYLVKIINLPDGIVGDINIAFHIPTYPPRDEGYRGAALILDNINIEDRPECAEPTNITFYNIIDTEVLVGWDTNGDETEWEISVQPSGTPAPVGNTDPNYLYSAPTNPFPVSGLTASTSYDVYVRAICDSSESEWTGPKELLTKCSFENLCQYTFILTSDYDISATLDITQNNQVVQSLDFEGEEDEEFTVFLCSGVEFSVLFSTLGSAQHQYDNYQFDILNEQGIVYQSPVGLPLGTIVYEGAAICGAISCPQPTDLTISATNVMSWTAGGSETQWEVAVQPLGNGTIPQSGTLVSTNSYTPTASDFIDPYATTYEYFVRAICGTDDESYWSGPFKFIRNDDVSTATTLPINSNEFCDLFAADVSFLGATASSETMSCDGDNAGDVWFNFTAESVIHIIEVNGFSGTFYYATGDEAYPDITMTLYKDNGAGNLEELACTYDKALVAMYSSELIVGEDYKLRLTLNSTIANSRKFKVCLRTPSDLCSVETVNGGFEDPLMDRTGSFLGFVTTQVITGWRSNLLLEEANSVIIWEDLSTSGFEPYEGGQCVQIRTDDDNLIDPNDPEVRGYYRDFDSSEITLFDFSYAHLGRSEDNSLQVVAGPPGGPYTVINENVAVRMAWTLVSGEYQVPAGQNSTRFIFRATTNDDIGNVIDAVNIVGNNEIITESFEVDCNDAVATVQANGAGTWIPSDSNPSLVTFADANSNSTTISGFLEPGVYTFTWKTSYCENDIEISYNGIADMPTVETPVQYCLNDTAQQLTATPTGSYTLLWYTQAVGGTGSTTAPTPDTSLIATTSYYVVNVDDNGCEGPRTEIEVIVSDSFTPELTFSYATTCIVIADNPMPSLTTGFATGGVFSSTTLTVDATTGEIDMASTTAGIHDIVYTFDGDTDACTLAGTYTATIEFTNAITPVTSFDYGTIPFCLLSSNSVLPNLTTGFTTGGVFSSTTLTVNATTGEIDLTSGTIGMHDVVYTLEADPTNCIDGSTSTTTIEIVETIVPETMFTYAQDLYCSDSGNILPDLATGFTAGGTFSAETGLNINSTTGEINTTTSTAGNYNITYVISEDLTNCLEGATSTFNITIQDTISPVTMFDYGTQSFCLLTGDTVLPNLAIGFTTGGIFSSTTITVDATTGEVDLTSATAGAHTVVYTIDADLANCTQAGTYTTPIEVVQVTSTVSGFTYADNVYCEDSTNVLPTLETGFTPGGVFSSETGLSINATTGEINISASAMGNYTIVYEIVEDLANCIEGSISSFDITILDEIEVSIEGACNDTEYWLTASPAGNSYDPNDVTYTWMDANGLVVGENSETFNVTEYANQNQNITAPTQFTVTVEFGSCSTTASFTTERLSCKNIPRGISPDGNGKNDNFDLTGYGVTHLEIFNRYGTTVFKFTGNYTNQWYGQSDKGKELPDGTYFYSLRKADGTSETGWVFINGPE</sequence>
<dbReference type="Pfam" id="PF00041">
    <property type="entry name" value="fn3"/>
    <property type="match status" value="1"/>
</dbReference>
<dbReference type="SMART" id="SM00060">
    <property type="entry name" value="FN3"/>
    <property type="match status" value="4"/>
</dbReference>
<dbReference type="CDD" id="cd00063">
    <property type="entry name" value="FN3"/>
    <property type="match status" value="3"/>
</dbReference>
<dbReference type="NCBIfam" id="NF038128">
    <property type="entry name" value="choice_anch_J"/>
    <property type="match status" value="4"/>
</dbReference>
<feature type="domain" description="Fibronectin type-III" evidence="1">
    <location>
        <begin position="196"/>
        <end position="283"/>
    </location>
</feature>
<dbReference type="Proteomes" id="UP000625976">
    <property type="component" value="Unassembled WGS sequence"/>
</dbReference>
<dbReference type="Gene3D" id="2.60.40.10">
    <property type="entry name" value="Immunoglobulins"/>
    <property type="match status" value="5"/>
</dbReference>
<dbReference type="InterPro" id="IPR036116">
    <property type="entry name" value="FN3_sf"/>
</dbReference>
<dbReference type="PROSITE" id="PS50853">
    <property type="entry name" value="FN3"/>
    <property type="match status" value="5"/>
</dbReference>
<evidence type="ECO:0000313" key="2">
    <source>
        <dbReference type="EMBL" id="GGG39702.1"/>
    </source>
</evidence>
<feature type="domain" description="Fibronectin type-III" evidence="1">
    <location>
        <begin position="1196"/>
        <end position="1289"/>
    </location>
</feature>
<feature type="domain" description="Fibronectin type-III" evidence="1">
    <location>
        <begin position="935"/>
        <end position="1023"/>
    </location>
</feature>
<dbReference type="Gene3D" id="2.60.40.4070">
    <property type="match status" value="1"/>
</dbReference>
<keyword evidence="3" id="KW-1185">Reference proteome</keyword>
<dbReference type="Gene3D" id="2.60.120.200">
    <property type="match status" value="4"/>
</dbReference>
<dbReference type="EMBL" id="BMFQ01000001">
    <property type="protein sequence ID" value="GGG39702.1"/>
    <property type="molecule type" value="Genomic_DNA"/>
</dbReference>
<comment type="caution">
    <text evidence="2">The sequence shown here is derived from an EMBL/GenBank/DDBJ whole genome shotgun (WGS) entry which is preliminary data.</text>
</comment>
<feature type="domain" description="Fibronectin type-III" evidence="1">
    <location>
        <begin position="688"/>
        <end position="778"/>
    </location>
</feature>
<accession>A0A917GDA5</accession>
<dbReference type="InterPro" id="IPR011628">
    <property type="entry name" value="Cleaved_adhesin"/>
</dbReference>
<dbReference type="Pfam" id="PF07675">
    <property type="entry name" value="Cleaved_Adhesin"/>
    <property type="match status" value="3"/>
</dbReference>